<evidence type="ECO:0000313" key="2">
    <source>
        <dbReference type="Proteomes" id="UP000007800"/>
    </source>
</evidence>
<accession>C5L2S0</accession>
<proteinExistence type="predicted"/>
<dbReference type="EMBL" id="GG678662">
    <property type="protein sequence ID" value="EER08985.1"/>
    <property type="molecule type" value="Genomic_DNA"/>
</dbReference>
<dbReference type="InParanoid" id="C5L2S0"/>
<organism evidence="2">
    <name type="scientific">Perkinsus marinus (strain ATCC 50983 / TXsc)</name>
    <dbReference type="NCBI Taxonomy" id="423536"/>
    <lineage>
        <taxon>Eukaryota</taxon>
        <taxon>Sar</taxon>
        <taxon>Alveolata</taxon>
        <taxon>Perkinsozoa</taxon>
        <taxon>Perkinsea</taxon>
        <taxon>Perkinsida</taxon>
        <taxon>Perkinsidae</taxon>
        <taxon>Perkinsus</taxon>
    </lineage>
</organism>
<protein>
    <submittedName>
        <fullName evidence="1">Uncharacterized protein</fullName>
    </submittedName>
</protein>
<sequence length="344" mass="38078">MAKVKAALETASKTGSGTISYRGLEGPALGRYLLELQRKEVSLLRAQQRKLESEEDQPEDAHPARPLTAAELHEASVEEVVAYLGRMQGTEDEVERGLIALRQKIDNSGYHYRDKALEDTLAAILEASGAADKVRLKAVALLNAMEEQREDPRRPSLLSRRFAPILADHCMRGPAKGGDETLMRDTAELMTDWISKQGDDGVDDPLRDCTISCLLSSFLYHGPDHLPCLELLEALFSVETVTDNVDLWTAMARDLRVLLDTKVNTEIRLGRFAYVVTELTATWSGGGDLILRLVELGVHSTLRQMPLLEAETKEEAKWARDQVEIALAALEGSYQTAGREGQLL</sequence>
<keyword evidence="2" id="KW-1185">Reference proteome</keyword>
<dbReference type="Proteomes" id="UP000007800">
    <property type="component" value="Unassembled WGS sequence"/>
</dbReference>
<dbReference type="RefSeq" id="XP_002777169.1">
    <property type="nucleotide sequence ID" value="XM_002777123.1"/>
</dbReference>
<name>C5L2S0_PERM5</name>
<evidence type="ECO:0000313" key="1">
    <source>
        <dbReference type="EMBL" id="EER08985.1"/>
    </source>
</evidence>
<dbReference type="AlphaFoldDB" id="C5L2S0"/>
<dbReference type="GeneID" id="9064971"/>
<reference evidence="1 2" key="1">
    <citation type="submission" date="2008-07" db="EMBL/GenBank/DDBJ databases">
        <authorList>
            <person name="El-Sayed N."/>
            <person name="Caler E."/>
            <person name="Inman J."/>
            <person name="Amedeo P."/>
            <person name="Hass B."/>
            <person name="Wortman J."/>
        </authorList>
    </citation>
    <scope>NUCLEOTIDE SEQUENCE [LARGE SCALE GENOMIC DNA]</scope>
    <source>
        <strain evidence="2">ATCC 50983 / TXsc</strain>
    </source>
</reference>
<gene>
    <name evidence="1" type="ORF">Pmar_PMAR009977</name>
</gene>